<keyword evidence="11" id="KW-1185">Reference proteome</keyword>
<evidence type="ECO:0000313" key="10">
    <source>
        <dbReference type="EMBL" id="CAH1399221.1"/>
    </source>
</evidence>
<accession>A0A9P0MQF5</accession>
<evidence type="ECO:0000256" key="4">
    <source>
        <dbReference type="ARBA" id="ARBA00022989"/>
    </source>
</evidence>
<evidence type="ECO:0000256" key="1">
    <source>
        <dbReference type="ARBA" id="ARBA00004651"/>
    </source>
</evidence>
<dbReference type="OrthoDB" id="9997229at2759"/>
<dbReference type="GO" id="GO:0005886">
    <property type="term" value="C:plasma membrane"/>
    <property type="evidence" value="ECO:0007669"/>
    <property type="project" value="UniProtKB-SubCell"/>
</dbReference>
<dbReference type="Gene3D" id="3.40.190.10">
    <property type="entry name" value="Periplasmic binding protein-like II"/>
    <property type="match status" value="1"/>
</dbReference>
<feature type="transmembrane region" description="Helical" evidence="8">
    <location>
        <begin position="473"/>
        <end position="493"/>
    </location>
</feature>
<proteinExistence type="predicted"/>
<keyword evidence="4 8" id="KW-1133">Transmembrane helix</keyword>
<name>A0A9P0MQF5_NEZVI</name>
<dbReference type="SUPFAM" id="SSF53850">
    <property type="entry name" value="Periplasmic binding protein-like II"/>
    <property type="match status" value="1"/>
</dbReference>
<feature type="chain" id="PRO_5040275550" description="Ionotropic receptor" evidence="9">
    <location>
        <begin position="20"/>
        <end position="518"/>
    </location>
</feature>
<organism evidence="10 11">
    <name type="scientific">Nezara viridula</name>
    <name type="common">Southern green stink bug</name>
    <name type="synonym">Cimex viridulus</name>
    <dbReference type="NCBI Taxonomy" id="85310"/>
    <lineage>
        <taxon>Eukaryota</taxon>
        <taxon>Metazoa</taxon>
        <taxon>Ecdysozoa</taxon>
        <taxon>Arthropoda</taxon>
        <taxon>Hexapoda</taxon>
        <taxon>Insecta</taxon>
        <taxon>Pterygota</taxon>
        <taxon>Neoptera</taxon>
        <taxon>Paraneoptera</taxon>
        <taxon>Hemiptera</taxon>
        <taxon>Heteroptera</taxon>
        <taxon>Panheteroptera</taxon>
        <taxon>Pentatomomorpha</taxon>
        <taxon>Pentatomoidea</taxon>
        <taxon>Pentatomidae</taxon>
        <taxon>Pentatominae</taxon>
        <taxon>Nezara</taxon>
    </lineage>
</organism>
<keyword evidence="3 8" id="KW-0812">Transmembrane</keyword>
<gene>
    <name evidence="10" type="ORF">NEZAVI_LOCUS8711</name>
</gene>
<dbReference type="InterPro" id="IPR052192">
    <property type="entry name" value="Insect_Ionotropic_Sensory_Rcpt"/>
</dbReference>
<evidence type="ECO:0000313" key="11">
    <source>
        <dbReference type="Proteomes" id="UP001152798"/>
    </source>
</evidence>
<evidence type="ECO:0000256" key="6">
    <source>
        <dbReference type="ARBA" id="ARBA00023170"/>
    </source>
</evidence>
<evidence type="ECO:0000256" key="8">
    <source>
        <dbReference type="SAM" id="Phobius"/>
    </source>
</evidence>
<dbReference type="PANTHER" id="PTHR42643:SF33">
    <property type="entry name" value="GLUTAMATE RECEPTOR 2-LIKE PROTEIN"/>
    <property type="match status" value="1"/>
</dbReference>
<keyword evidence="7" id="KW-0325">Glycoprotein</keyword>
<protein>
    <recommendedName>
        <fullName evidence="12">Ionotropic receptor</fullName>
    </recommendedName>
</protein>
<evidence type="ECO:0008006" key="12">
    <source>
        <dbReference type="Google" id="ProtNLM"/>
    </source>
</evidence>
<evidence type="ECO:0000256" key="9">
    <source>
        <dbReference type="SAM" id="SignalP"/>
    </source>
</evidence>
<evidence type="ECO:0000256" key="7">
    <source>
        <dbReference type="ARBA" id="ARBA00023180"/>
    </source>
</evidence>
<dbReference type="PROSITE" id="PS51257">
    <property type="entry name" value="PROKAR_LIPOPROTEIN"/>
    <property type="match status" value="1"/>
</dbReference>
<keyword evidence="2" id="KW-1003">Cell membrane</keyword>
<comment type="subcellular location">
    <subcellularLocation>
        <location evidence="1">Cell membrane</location>
        <topology evidence="1">Multi-pass membrane protein</topology>
    </subcellularLocation>
</comment>
<dbReference type="PANTHER" id="PTHR42643">
    <property type="entry name" value="IONOTROPIC RECEPTOR 20A-RELATED"/>
    <property type="match status" value="1"/>
</dbReference>
<evidence type="ECO:0000256" key="3">
    <source>
        <dbReference type="ARBA" id="ARBA00022692"/>
    </source>
</evidence>
<keyword evidence="6" id="KW-0675">Receptor</keyword>
<sequence length="518" mass="58948">MRELLYFTLLFLLISTACSSVDLPISLIQDYFDVLYIKSLTLLLCSPSVKKTAILSKLSADGFLVSFSPDTVDDLPIRRSGGVLDLTCNFSLGIIHQVEWLLLDDGSSLDVIEDAYILPGSCVTVAQVLGTEVVYWDVYRTSPYRPLKYTLLANQTLEQFIQLPDRPNRKDFEGISLLGAAVLYFPHMFCGFDCRDHPEVDTIAKTGFPISQHLQEQLNFTLTFLILNDYGWKTNNTFSGLMGLLQREEIDMGVIGIFMRPDRIETVDFTGDTFEIKSLLIYKQPALSAVSNIFVLPFTRMVWLCCAALAVLTGLFLMADVATSFGNRQTFEELVTTADVEATDQDVRELYSKKIASIGPKAYLSPVEGIKKLRSGMFAFDVETHWGYKIISDTFHENEKCDLDEMRIFLLPKLSIPVVKKSGYREHFTRMNTWQRDVGLHSRIRQRWLPKKPVCDNSGRGYVSVGLTDFRPALLVMVYGITFSILAFLLEIITRYRCGFLKKSKRKPRKVKHWNRVL</sequence>
<dbReference type="AlphaFoldDB" id="A0A9P0MQF5"/>
<dbReference type="EMBL" id="OV725080">
    <property type="protein sequence ID" value="CAH1399221.1"/>
    <property type="molecule type" value="Genomic_DNA"/>
</dbReference>
<keyword evidence="9" id="KW-0732">Signal</keyword>
<evidence type="ECO:0000256" key="5">
    <source>
        <dbReference type="ARBA" id="ARBA00023136"/>
    </source>
</evidence>
<evidence type="ECO:0000256" key="2">
    <source>
        <dbReference type="ARBA" id="ARBA00022475"/>
    </source>
</evidence>
<reference evidence="10" key="1">
    <citation type="submission" date="2022-01" db="EMBL/GenBank/DDBJ databases">
        <authorList>
            <person name="King R."/>
        </authorList>
    </citation>
    <scope>NUCLEOTIDE SEQUENCE</scope>
</reference>
<feature type="signal peptide" evidence="9">
    <location>
        <begin position="1"/>
        <end position="19"/>
    </location>
</feature>
<keyword evidence="5 8" id="KW-0472">Membrane</keyword>
<dbReference type="Proteomes" id="UP001152798">
    <property type="component" value="Chromosome 4"/>
</dbReference>